<feature type="compositionally biased region" description="Low complexity" evidence="7">
    <location>
        <begin position="203"/>
        <end position="215"/>
    </location>
</feature>
<dbReference type="Proteomes" id="UP001195483">
    <property type="component" value="Unassembled WGS sequence"/>
</dbReference>
<proteinExistence type="predicted"/>
<keyword evidence="3 5" id="KW-0371">Homeobox</keyword>
<dbReference type="Gene3D" id="1.10.10.60">
    <property type="entry name" value="Homeodomain-like"/>
    <property type="match status" value="1"/>
</dbReference>
<dbReference type="InterPro" id="IPR051775">
    <property type="entry name" value="Homeobox_domain"/>
</dbReference>
<dbReference type="EMBL" id="JAEAOA010000534">
    <property type="protein sequence ID" value="KAK3587427.1"/>
    <property type="molecule type" value="Genomic_DNA"/>
</dbReference>
<evidence type="ECO:0000256" key="6">
    <source>
        <dbReference type="RuleBase" id="RU000682"/>
    </source>
</evidence>
<reference evidence="9" key="2">
    <citation type="journal article" date="2021" name="Genome Biol. Evol.">
        <title>Developing a high-quality reference genome for a parasitic bivalve with doubly uniparental inheritance (Bivalvia: Unionida).</title>
        <authorList>
            <person name="Smith C.H."/>
        </authorList>
    </citation>
    <scope>NUCLEOTIDE SEQUENCE</scope>
    <source>
        <strain evidence="9">CHS0354</strain>
        <tissue evidence="9">Mantle</tissue>
    </source>
</reference>
<accession>A0AAE0S8X0</accession>
<feature type="region of interest" description="Disordered" evidence="7">
    <location>
        <begin position="148"/>
        <end position="181"/>
    </location>
</feature>
<dbReference type="InterPro" id="IPR009057">
    <property type="entry name" value="Homeodomain-like_sf"/>
</dbReference>
<comment type="caution">
    <text evidence="9">The sequence shown here is derived from an EMBL/GenBank/DDBJ whole genome shotgun (WGS) entry which is preliminary data.</text>
</comment>
<dbReference type="CDD" id="cd00086">
    <property type="entry name" value="homeodomain"/>
    <property type="match status" value="1"/>
</dbReference>
<reference evidence="9" key="1">
    <citation type="journal article" date="2021" name="Genome Biol. Evol.">
        <title>A High-Quality Reference Genome for a Parasitic Bivalve with Doubly Uniparental Inheritance (Bivalvia: Unionida).</title>
        <authorList>
            <person name="Smith C.H."/>
        </authorList>
    </citation>
    <scope>NUCLEOTIDE SEQUENCE</scope>
    <source>
        <strain evidence="9">CHS0354</strain>
    </source>
</reference>
<sequence length="440" mass="49328">MHLQYEKYNWKGNTLQSISNNCVPQTMSGSKDTENHIPKKTSAIVTPMPLMPTPIRAAIKNSKNSVSPKDHTVSQEQPLFQPYNPLGSLGNHDQHFSPLGMAQPRPSQGFVHQSTNNVNEDGFCRESKVTHEFPYPAYYPGHQEVSQFQEMSNKRRVTDEHPASQFPQQQKDKKRDDSGDFIDVVNDSKEHLCMSDIPNTTDSSISTQASSSPRSAESKGQWTSPSGSTSSGTSPQCLSSPSEALTSPTISEVSQAQKKSRTNYSPDQVQALEKVFHENPYPDSDKMEQLSNELSIPEGKIKVWFQNKRARWRRRVQDNIHQYPQFTQMSPVLSPVPNYGFMAPPTMLASTTSPPQVVPSPYFTFPGSSSPCSMTSNTIIPSPTMNKTQGISFTGGFHQPQHHMQQMMSPTQMVTPPHMRTSQMSPYLYSYRYGTYPHLC</sequence>
<organism evidence="9 10">
    <name type="scientific">Potamilus streckersoni</name>
    <dbReference type="NCBI Taxonomy" id="2493646"/>
    <lineage>
        <taxon>Eukaryota</taxon>
        <taxon>Metazoa</taxon>
        <taxon>Spiralia</taxon>
        <taxon>Lophotrochozoa</taxon>
        <taxon>Mollusca</taxon>
        <taxon>Bivalvia</taxon>
        <taxon>Autobranchia</taxon>
        <taxon>Heteroconchia</taxon>
        <taxon>Palaeoheterodonta</taxon>
        <taxon>Unionida</taxon>
        <taxon>Unionoidea</taxon>
        <taxon>Unionidae</taxon>
        <taxon>Ambleminae</taxon>
        <taxon>Lampsilini</taxon>
        <taxon>Potamilus</taxon>
    </lineage>
</organism>
<dbReference type="GO" id="GO:0000981">
    <property type="term" value="F:DNA-binding transcription factor activity, RNA polymerase II-specific"/>
    <property type="evidence" value="ECO:0007669"/>
    <property type="project" value="InterPro"/>
</dbReference>
<evidence type="ECO:0000259" key="8">
    <source>
        <dbReference type="PROSITE" id="PS50071"/>
    </source>
</evidence>
<evidence type="ECO:0000256" key="3">
    <source>
        <dbReference type="ARBA" id="ARBA00023155"/>
    </source>
</evidence>
<feature type="compositionally biased region" description="Basic and acidic residues" evidence="7">
    <location>
        <begin position="152"/>
        <end position="162"/>
    </location>
</feature>
<gene>
    <name evidence="9" type="ORF">CHS0354_007914</name>
</gene>
<dbReference type="PANTHER" id="PTHR24323:SF7">
    <property type="entry name" value="HOMEOBOX DOMAIN-CONTAINING PROTEIN"/>
    <property type="match status" value="1"/>
</dbReference>
<keyword evidence="10" id="KW-1185">Reference proteome</keyword>
<dbReference type="InterPro" id="IPR001356">
    <property type="entry name" value="HD"/>
</dbReference>
<feature type="compositionally biased region" description="Low complexity" evidence="7">
    <location>
        <begin position="223"/>
        <end position="235"/>
    </location>
</feature>
<feature type="region of interest" description="Disordered" evidence="7">
    <location>
        <begin position="193"/>
        <end position="266"/>
    </location>
</feature>
<keyword evidence="4 5" id="KW-0539">Nucleus</keyword>
<dbReference type="PROSITE" id="PS50071">
    <property type="entry name" value="HOMEOBOX_2"/>
    <property type="match status" value="1"/>
</dbReference>
<evidence type="ECO:0000256" key="7">
    <source>
        <dbReference type="SAM" id="MobiDB-lite"/>
    </source>
</evidence>
<evidence type="ECO:0000256" key="5">
    <source>
        <dbReference type="PROSITE-ProRule" id="PRU00108"/>
    </source>
</evidence>
<evidence type="ECO:0000256" key="2">
    <source>
        <dbReference type="ARBA" id="ARBA00023125"/>
    </source>
</evidence>
<feature type="domain" description="Homeobox" evidence="8">
    <location>
        <begin position="255"/>
        <end position="315"/>
    </location>
</feature>
<dbReference type="Pfam" id="PF00046">
    <property type="entry name" value="Homeodomain"/>
    <property type="match status" value="1"/>
</dbReference>
<dbReference type="GO" id="GO:0000976">
    <property type="term" value="F:transcription cis-regulatory region binding"/>
    <property type="evidence" value="ECO:0007669"/>
    <property type="project" value="TreeGrafter"/>
</dbReference>
<evidence type="ECO:0000256" key="4">
    <source>
        <dbReference type="ARBA" id="ARBA00023242"/>
    </source>
</evidence>
<evidence type="ECO:0000313" key="9">
    <source>
        <dbReference type="EMBL" id="KAK3587427.1"/>
    </source>
</evidence>
<dbReference type="PROSITE" id="PS00027">
    <property type="entry name" value="HOMEOBOX_1"/>
    <property type="match status" value="1"/>
</dbReference>
<feature type="DNA-binding region" description="Homeobox" evidence="5">
    <location>
        <begin position="257"/>
        <end position="316"/>
    </location>
</feature>
<dbReference type="AlphaFoldDB" id="A0AAE0S8X0"/>
<dbReference type="InterPro" id="IPR017970">
    <property type="entry name" value="Homeobox_CS"/>
</dbReference>
<evidence type="ECO:0000256" key="1">
    <source>
        <dbReference type="ARBA" id="ARBA00004123"/>
    </source>
</evidence>
<dbReference type="GO" id="GO:0005634">
    <property type="term" value="C:nucleus"/>
    <property type="evidence" value="ECO:0007669"/>
    <property type="project" value="UniProtKB-SubCell"/>
</dbReference>
<dbReference type="PANTHER" id="PTHR24323">
    <property type="entry name" value="CEH-10 HOMEODOMAIN-CONTAINING HOMOLOG"/>
    <property type="match status" value="1"/>
</dbReference>
<protein>
    <recommendedName>
        <fullName evidence="8">Homeobox domain-containing protein</fullName>
    </recommendedName>
</protein>
<evidence type="ECO:0000313" key="10">
    <source>
        <dbReference type="Proteomes" id="UP001195483"/>
    </source>
</evidence>
<comment type="subcellular location">
    <subcellularLocation>
        <location evidence="1 5 6">Nucleus</location>
    </subcellularLocation>
</comment>
<dbReference type="SUPFAM" id="SSF46689">
    <property type="entry name" value="Homeodomain-like"/>
    <property type="match status" value="1"/>
</dbReference>
<name>A0AAE0S8X0_9BIVA</name>
<keyword evidence="2 5" id="KW-0238">DNA-binding</keyword>
<dbReference type="SMART" id="SM00389">
    <property type="entry name" value="HOX"/>
    <property type="match status" value="1"/>
</dbReference>
<feature type="compositionally biased region" description="Polar residues" evidence="7">
    <location>
        <begin position="236"/>
        <end position="266"/>
    </location>
</feature>
<reference evidence="9" key="3">
    <citation type="submission" date="2023-05" db="EMBL/GenBank/DDBJ databases">
        <authorList>
            <person name="Smith C.H."/>
        </authorList>
    </citation>
    <scope>NUCLEOTIDE SEQUENCE</scope>
    <source>
        <strain evidence="9">CHS0354</strain>
        <tissue evidence="9">Mantle</tissue>
    </source>
</reference>